<accession>A0AAV2RDV5</accession>
<protein>
    <submittedName>
        <fullName evidence="4">Uncharacterized protein</fullName>
    </submittedName>
</protein>
<keyword evidence="1" id="KW-0193">Cuticle</keyword>
<dbReference type="InterPro" id="IPR012539">
    <property type="entry name" value="Cuticle_1"/>
</dbReference>
<organism evidence="4 5">
    <name type="scientific">Meganyctiphanes norvegica</name>
    <name type="common">Northern krill</name>
    <name type="synonym">Thysanopoda norvegica</name>
    <dbReference type="NCBI Taxonomy" id="48144"/>
    <lineage>
        <taxon>Eukaryota</taxon>
        <taxon>Metazoa</taxon>
        <taxon>Ecdysozoa</taxon>
        <taxon>Arthropoda</taxon>
        <taxon>Crustacea</taxon>
        <taxon>Multicrustacea</taxon>
        <taxon>Malacostraca</taxon>
        <taxon>Eumalacostraca</taxon>
        <taxon>Eucarida</taxon>
        <taxon>Euphausiacea</taxon>
        <taxon>Euphausiidae</taxon>
        <taxon>Meganyctiphanes</taxon>
    </lineage>
</organism>
<sequence length="664" mass="68117">MRIVAAICCLVIGASAQVGPSGIVNPDGTQIQFTAEQANNIASIGPSGIVTKDGRNIQLPAGQDSITAADIPTPVASAPAPLPELRAGSLVGASGIVHEDGNTQFTREQTENIVVVGPSGIVTKDGRNIQLRAKRALVGPSGIVNDDGTFVQFTAEQANNIASIGPSGIVTKDGRNIQLPAGQDSITSADIPTPVASAPAPLPELKAGGLVGASGIVNEDGNIQFTREQAENIILVGPSGIVTKDGRNIQLRTKRALVGPSGIVNDDGTFVQFTAEQANNIASIGPSGIVTKDGRNIQLPAGKDSITAADIPTPVAAAPAPLPELRAGGLVGASGIVNENGNTQFTREQAENIVVAGPSGIVTKDGKNVQFRSKRALVGPSGILLDDGTQVQFRADEIPIRSTLTDEENINAVVIGPSGIVNRDGKNTQLNAPEAPTVILDGPSGQVMSDGSLVQKIVKRSLIGPSGMIWNGSPVQFSHEEGRLRSGLTPEQYSNAVVVGPSGIVGLDGKNTQFAAPAAPTVLLDGPSGQVMSDGRLVQKIAKRSAGFVSAAGNIGHSGILRADGSTDLFSHDFAHNIVLIGPSGIVTKDGTNAQLTSDLHRVKRSAGYVSTAGNIGYSGILRADGSTDLFSHDFAHNIVLIGPSGIVTRDGTNAQLTSDLHRV</sequence>
<evidence type="ECO:0000256" key="1">
    <source>
        <dbReference type="ARBA" id="ARBA00022460"/>
    </source>
</evidence>
<name>A0AAV2RDV5_MEGNR</name>
<dbReference type="Proteomes" id="UP001497623">
    <property type="component" value="Unassembled WGS sequence"/>
</dbReference>
<gene>
    <name evidence="4" type="ORF">MNOR_LOCUS23632</name>
</gene>
<feature type="signal peptide" evidence="3">
    <location>
        <begin position="1"/>
        <end position="16"/>
    </location>
</feature>
<evidence type="ECO:0000256" key="3">
    <source>
        <dbReference type="SAM" id="SignalP"/>
    </source>
</evidence>
<dbReference type="EMBL" id="CAXKWB010021005">
    <property type="protein sequence ID" value="CAL4122923.1"/>
    <property type="molecule type" value="Genomic_DNA"/>
</dbReference>
<dbReference type="AlphaFoldDB" id="A0AAV2RDV5"/>
<dbReference type="Pfam" id="PF08140">
    <property type="entry name" value="Cuticle_1"/>
    <property type="match status" value="10"/>
</dbReference>
<keyword evidence="3" id="KW-0732">Signal</keyword>
<evidence type="ECO:0000313" key="5">
    <source>
        <dbReference type="Proteomes" id="UP001497623"/>
    </source>
</evidence>
<evidence type="ECO:0000313" key="4">
    <source>
        <dbReference type="EMBL" id="CAL4122923.1"/>
    </source>
</evidence>
<evidence type="ECO:0000256" key="2">
    <source>
        <dbReference type="ARBA" id="ARBA00022737"/>
    </source>
</evidence>
<dbReference type="GO" id="GO:0042302">
    <property type="term" value="F:structural constituent of cuticle"/>
    <property type="evidence" value="ECO:0007669"/>
    <property type="project" value="UniProtKB-KW"/>
</dbReference>
<reference evidence="4 5" key="1">
    <citation type="submission" date="2024-05" db="EMBL/GenBank/DDBJ databases">
        <authorList>
            <person name="Wallberg A."/>
        </authorList>
    </citation>
    <scope>NUCLEOTIDE SEQUENCE [LARGE SCALE GENOMIC DNA]</scope>
</reference>
<keyword evidence="5" id="KW-1185">Reference proteome</keyword>
<feature type="chain" id="PRO_5043382618" evidence="3">
    <location>
        <begin position="17"/>
        <end position="664"/>
    </location>
</feature>
<proteinExistence type="predicted"/>
<comment type="caution">
    <text evidence="4">The sequence shown here is derived from an EMBL/GenBank/DDBJ whole genome shotgun (WGS) entry which is preliminary data.</text>
</comment>
<keyword evidence="2" id="KW-0677">Repeat</keyword>